<dbReference type="InterPro" id="IPR004538">
    <property type="entry name" value="Hemolysin_A/TlyA"/>
</dbReference>
<sequence length="271" mass="29687">MKKKRVADLLVEQGVFDSKDEAKRAVMAGEILGTNEERLDKPGTMVPIDTELHIKGHPLPYVSRGGFKLAKAIEAFQIDLRDRTVLDIGSSTGGFTDVMLQNGAKLSYALDVGSNQLVWKLRQDPRVVVMEHTNFRYSKLADFMQGQPTFASIDVSFISLRLILPPLKGILAADGDVVALIKPQFEADREDVGQHGIVRDRAVHLAVVQGIIDFAVETGYSVLGLDYSPIRGGEGNIEFLVHLRSVDKHAVCASSVSVEETVEAAYEGLKQ</sequence>
<evidence type="ECO:0000256" key="2">
    <source>
        <dbReference type="ARBA" id="ARBA00029460"/>
    </source>
</evidence>
<comment type="similarity">
    <text evidence="2">Belongs to the TlyA family.</text>
</comment>
<dbReference type="RefSeq" id="WP_125640804.1">
    <property type="nucleotide sequence ID" value="NZ_JBHSSJ010000005.1"/>
</dbReference>
<keyword evidence="5" id="KW-0808">Transferase</keyword>
<dbReference type="Gene3D" id="3.10.290.10">
    <property type="entry name" value="RNA-binding S4 domain"/>
    <property type="match status" value="1"/>
</dbReference>
<keyword evidence="6" id="KW-1185">Reference proteome</keyword>
<dbReference type="PANTHER" id="PTHR32319:SF0">
    <property type="entry name" value="BACTERIAL HEMOLYSIN-LIKE PROTEIN"/>
    <property type="match status" value="1"/>
</dbReference>
<name>A0ABW1TMM7_9LACO</name>
<keyword evidence="1 3" id="KW-0694">RNA-binding</keyword>
<dbReference type="GO" id="GO:0008168">
    <property type="term" value="F:methyltransferase activity"/>
    <property type="evidence" value="ECO:0007669"/>
    <property type="project" value="UniProtKB-KW"/>
</dbReference>
<dbReference type="InterPro" id="IPR036986">
    <property type="entry name" value="S4_RNA-bd_sf"/>
</dbReference>
<protein>
    <submittedName>
        <fullName evidence="5">TlyA family RNA methyltransferase</fullName>
    </submittedName>
</protein>
<evidence type="ECO:0000259" key="4">
    <source>
        <dbReference type="Pfam" id="PF01728"/>
    </source>
</evidence>
<dbReference type="SUPFAM" id="SSF53335">
    <property type="entry name" value="S-adenosyl-L-methionine-dependent methyltransferases"/>
    <property type="match status" value="1"/>
</dbReference>
<dbReference type="Proteomes" id="UP001596191">
    <property type="component" value="Unassembled WGS sequence"/>
</dbReference>
<dbReference type="PIRSF" id="PIRSF005578">
    <property type="entry name" value="TlyA"/>
    <property type="match status" value="1"/>
</dbReference>
<dbReference type="SUPFAM" id="SSF55174">
    <property type="entry name" value="Alpha-L RNA-binding motif"/>
    <property type="match status" value="1"/>
</dbReference>
<gene>
    <name evidence="5" type="ORF">ACFQET_05960</name>
</gene>
<dbReference type="GO" id="GO:0032259">
    <property type="term" value="P:methylation"/>
    <property type="evidence" value="ECO:0007669"/>
    <property type="project" value="UniProtKB-KW"/>
</dbReference>
<dbReference type="NCBIfam" id="TIGR00478">
    <property type="entry name" value="tly"/>
    <property type="match status" value="1"/>
</dbReference>
<evidence type="ECO:0000256" key="1">
    <source>
        <dbReference type="ARBA" id="ARBA00022884"/>
    </source>
</evidence>
<dbReference type="InterPro" id="IPR047048">
    <property type="entry name" value="TlyA"/>
</dbReference>
<dbReference type="Pfam" id="PF01728">
    <property type="entry name" value="FtsJ"/>
    <property type="match status" value="1"/>
</dbReference>
<dbReference type="PROSITE" id="PS50889">
    <property type="entry name" value="S4"/>
    <property type="match status" value="1"/>
</dbReference>
<proteinExistence type="inferred from homology"/>
<dbReference type="InterPro" id="IPR002877">
    <property type="entry name" value="RNA_MeTrfase_FtsJ_dom"/>
</dbReference>
<evidence type="ECO:0000256" key="3">
    <source>
        <dbReference type="PROSITE-ProRule" id="PRU00182"/>
    </source>
</evidence>
<dbReference type="PANTHER" id="PTHR32319">
    <property type="entry name" value="BACTERIAL HEMOLYSIN-LIKE PROTEIN"/>
    <property type="match status" value="1"/>
</dbReference>
<accession>A0ABW1TMM7</accession>
<feature type="domain" description="Ribosomal RNA methyltransferase FtsJ" evidence="4">
    <location>
        <begin position="61"/>
        <end position="244"/>
    </location>
</feature>
<dbReference type="InterPro" id="IPR029063">
    <property type="entry name" value="SAM-dependent_MTases_sf"/>
</dbReference>
<evidence type="ECO:0000313" key="6">
    <source>
        <dbReference type="Proteomes" id="UP001596191"/>
    </source>
</evidence>
<comment type="caution">
    <text evidence="5">The sequence shown here is derived from an EMBL/GenBank/DDBJ whole genome shotgun (WGS) entry which is preliminary data.</text>
</comment>
<keyword evidence="5" id="KW-0489">Methyltransferase</keyword>
<dbReference type="EMBL" id="JBHSSJ010000005">
    <property type="protein sequence ID" value="MFC6275058.1"/>
    <property type="molecule type" value="Genomic_DNA"/>
</dbReference>
<evidence type="ECO:0000313" key="5">
    <source>
        <dbReference type="EMBL" id="MFC6275058.1"/>
    </source>
</evidence>
<dbReference type="Gene3D" id="3.40.50.150">
    <property type="entry name" value="Vaccinia Virus protein VP39"/>
    <property type="match status" value="1"/>
</dbReference>
<organism evidence="5 6">
    <name type="scientific">Levilactobacillus tangyuanensis</name>
    <dbReference type="NCBI Taxonomy" id="2486021"/>
    <lineage>
        <taxon>Bacteria</taxon>
        <taxon>Bacillati</taxon>
        <taxon>Bacillota</taxon>
        <taxon>Bacilli</taxon>
        <taxon>Lactobacillales</taxon>
        <taxon>Lactobacillaceae</taxon>
        <taxon>Levilactobacillus</taxon>
    </lineage>
</organism>
<reference evidence="6" key="1">
    <citation type="journal article" date="2019" name="Int. J. Syst. Evol. Microbiol.">
        <title>The Global Catalogue of Microorganisms (GCM) 10K type strain sequencing project: providing services to taxonomists for standard genome sequencing and annotation.</title>
        <authorList>
            <consortium name="The Broad Institute Genomics Platform"/>
            <consortium name="The Broad Institute Genome Sequencing Center for Infectious Disease"/>
            <person name="Wu L."/>
            <person name="Ma J."/>
        </authorList>
    </citation>
    <scope>NUCLEOTIDE SEQUENCE [LARGE SCALE GENOMIC DNA]</scope>
    <source>
        <strain evidence="6">CCM 8907</strain>
    </source>
</reference>